<evidence type="ECO:0000313" key="1">
    <source>
        <dbReference type="Ensembl" id="ENSSANP00000081509.1"/>
    </source>
</evidence>
<protein>
    <submittedName>
        <fullName evidence="1">Uncharacterized protein</fullName>
    </submittedName>
</protein>
<proteinExistence type="predicted"/>
<accession>A0A671RDH5</accession>
<reference evidence="1" key="1">
    <citation type="submission" date="2025-08" db="UniProtKB">
        <authorList>
            <consortium name="Ensembl"/>
        </authorList>
    </citation>
    <scope>IDENTIFICATION</scope>
</reference>
<dbReference type="PANTHER" id="PTHR33332">
    <property type="entry name" value="REVERSE TRANSCRIPTASE DOMAIN-CONTAINING PROTEIN"/>
    <property type="match status" value="1"/>
</dbReference>
<sequence length="144" mass="16491">MDLRYQGYLSDWEYPSCGVAQGTILGPIIFLALINNALQDQIRWTSHQPCTLQQTLNDLGIWVEEHKMKLNSKKCKVLHVTRMKQIPAWPSLSIDQNILKICDSVKVLGVTIQSDLKWDGQVDHMLSSANRKLFALRRLKKFGV</sequence>
<evidence type="ECO:0000313" key="2">
    <source>
        <dbReference type="Proteomes" id="UP000472260"/>
    </source>
</evidence>
<reference evidence="1" key="2">
    <citation type="submission" date="2025-09" db="UniProtKB">
        <authorList>
            <consortium name="Ensembl"/>
        </authorList>
    </citation>
    <scope>IDENTIFICATION</scope>
</reference>
<dbReference type="AlphaFoldDB" id="A0A671RDH5"/>
<keyword evidence="2" id="KW-1185">Reference proteome</keyword>
<organism evidence="1 2">
    <name type="scientific">Sinocyclocheilus anshuiensis</name>
    <dbReference type="NCBI Taxonomy" id="1608454"/>
    <lineage>
        <taxon>Eukaryota</taxon>
        <taxon>Metazoa</taxon>
        <taxon>Chordata</taxon>
        <taxon>Craniata</taxon>
        <taxon>Vertebrata</taxon>
        <taxon>Euteleostomi</taxon>
        <taxon>Actinopterygii</taxon>
        <taxon>Neopterygii</taxon>
        <taxon>Teleostei</taxon>
        <taxon>Ostariophysi</taxon>
        <taxon>Cypriniformes</taxon>
        <taxon>Cyprinidae</taxon>
        <taxon>Cyprininae</taxon>
        <taxon>Sinocyclocheilus</taxon>
    </lineage>
</organism>
<dbReference type="Proteomes" id="UP000472260">
    <property type="component" value="Unassembled WGS sequence"/>
</dbReference>
<name>A0A671RDH5_9TELE</name>
<dbReference type="Ensembl" id="ENSSANT00000086617.1">
    <property type="protein sequence ID" value="ENSSANP00000081509.1"/>
    <property type="gene ID" value="ENSSANG00000040497.1"/>
</dbReference>